<dbReference type="SUPFAM" id="SSF69279">
    <property type="entry name" value="Phage tail proteins"/>
    <property type="match status" value="1"/>
</dbReference>
<sequence length="346" mass="36356">MLAPSFSITLGSVTSTTATPIGGPTALTVERDMDIPTDGLRLQLSDRVDINLGEAVVVNLGHDGEEETVFTGTVITLRPSLAGVELRAIGKLNQLLTLRTAAQFEDQSAGSIAQDLIDQAGLTAGTVDQGPVLPRYTVDQRLSGFAHLRNLADRLGYELYGDRQGQVQFHALGAVANLDSGLGGIGGAVTALTGGGAETYQFWSAFAGCPGPATPPTWGAIAIGGESPMSRQGDTTAHWLTTNTTDHRGEAGTGASSLLLLDPVARTQDLANRIAAGRWAIATRRLHEISFTVLGRPQVELGDTLTIRGNADDLLNQGGYVRALRHRVSKTLGFVTDLRIAVEVAP</sequence>
<dbReference type="EMBL" id="CP021983">
    <property type="protein sequence ID" value="ASC72329.1"/>
    <property type="molecule type" value="Genomic_DNA"/>
</dbReference>
<dbReference type="KEGG" id="hhg:XM38_032860"/>
<dbReference type="OrthoDB" id="4821150at2"/>
<dbReference type="AlphaFoldDB" id="A0A1Z3HPU4"/>
<dbReference type="STRING" id="1641165.XM38_24170"/>
<accession>A0A1Z3HPU4</accession>
<gene>
    <name evidence="1" type="ORF">XM38_032860</name>
</gene>
<proteinExistence type="predicted"/>
<keyword evidence="2" id="KW-1185">Reference proteome</keyword>
<evidence type="ECO:0000313" key="1">
    <source>
        <dbReference type="EMBL" id="ASC72329.1"/>
    </source>
</evidence>
<evidence type="ECO:0000313" key="2">
    <source>
        <dbReference type="Proteomes" id="UP000191901"/>
    </source>
</evidence>
<name>A0A1Z3HPU4_9CYAN</name>
<protein>
    <recommendedName>
        <fullName evidence="3">Phage protein D</fullName>
    </recommendedName>
</protein>
<dbReference type="Proteomes" id="UP000191901">
    <property type="component" value="Chromosome"/>
</dbReference>
<dbReference type="RefSeq" id="WP_088430335.1">
    <property type="nucleotide sequence ID" value="NZ_CP021983.2"/>
</dbReference>
<evidence type="ECO:0008006" key="3">
    <source>
        <dbReference type="Google" id="ProtNLM"/>
    </source>
</evidence>
<organism evidence="1 2">
    <name type="scientific">Halomicronema hongdechloris C2206</name>
    <dbReference type="NCBI Taxonomy" id="1641165"/>
    <lineage>
        <taxon>Bacteria</taxon>
        <taxon>Bacillati</taxon>
        <taxon>Cyanobacteriota</taxon>
        <taxon>Cyanophyceae</taxon>
        <taxon>Nodosilineales</taxon>
        <taxon>Nodosilineaceae</taxon>
        <taxon>Halomicronema</taxon>
    </lineage>
</organism>
<reference evidence="1 2" key="1">
    <citation type="journal article" date="2016" name="Biochim. Biophys. Acta">
        <title>Characterization of red-shifted phycobilisomes isolated from the chlorophyll f-containing cyanobacterium Halomicronema hongdechloris.</title>
        <authorList>
            <person name="Li Y."/>
            <person name="Lin Y."/>
            <person name="Garvey C.J."/>
            <person name="Birch D."/>
            <person name="Corkery R.W."/>
            <person name="Loughlin P.C."/>
            <person name="Scheer H."/>
            <person name="Willows R.D."/>
            <person name="Chen M."/>
        </authorList>
    </citation>
    <scope>NUCLEOTIDE SEQUENCE [LARGE SCALE GENOMIC DNA]</scope>
    <source>
        <strain evidence="1 2">C2206</strain>
    </source>
</reference>